<dbReference type="STRING" id="485917.Phep_2518"/>
<dbReference type="HOGENOM" id="CLU_2881891_0_0_10"/>
<reference evidence="1 2" key="1">
    <citation type="journal article" date="2009" name="Stand. Genomic Sci.">
        <title>Complete genome sequence of Pedobacter heparinus type strain (HIM 762-3).</title>
        <authorList>
            <person name="Han C."/>
            <person name="Spring S."/>
            <person name="Lapidus A."/>
            <person name="Del Rio T.G."/>
            <person name="Tice H."/>
            <person name="Copeland A."/>
            <person name="Cheng J.F."/>
            <person name="Lucas S."/>
            <person name="Chen F."/>
            <person name="Nolan M."/>
            <person name="Bruce D."/>
            <person name="Goodwin L."/>
            <person name="Pitluck S."/>
            <person name="Ivanova N."/>
            <person name="Mavromatis K."/>
            <person name="Mikhailova N."/>
            <person name="Pati A."/>
            <person name="Chen A."/>
            <person name="Palaniappan K."/>
            <person name="Land M."/>
            <person name="Hauser L."/>
            <person name="Chang Y.J."/>
            <person name="Jeffries C.C."/>
            <person name="Saunders E."/>
            <person name="Chertkov O."/>
            <person name="Brettin T."/>
            <person name="Goker M."/>
            <person name="Rohde M."/>
            <person name="Bristow J."/>
            <person name="Eisen J.A."/>
            <person name="Markowitz V."/>
            <person name="Hugenholtz P."/>
            <person name="Kyrpides N.C."/>
            <person name="Klenk H.P."/>
            <person name="Detter J.C."/>
        </authorList>
    </citation>
    <scope>NUCLEOTIDE SEQUENCE [LARGE SCALE GENOMIC DNA]</scope>
    <source>
        <strain evidence="2">ATCC 13125 / DSM 2366 / CIP 104194 / JCM 7457 / NBRC 12017 / NCIMB 9290 / NRRL B-14731 / HIM 762-3</strain>
    </source>
</reference>
<proteinExistence type="predicted"/>
<name>C6XZM6_PEDHD</name>
<keyword evidence="2" id="KW-1185">Reference proteome</keyword>
<dbReference type="KEGG" id="phe:Phep_2518"/>
<dbReference type="EMBL" id="CP001681">
    <property type="protein sequence ID" value="ACU04722.1"/>
    <property type="molecule type" value="Genomic_DNA"/>
</dbReference>
<dbReference type="Proteomes" id="UP000000852">
    <property type="component" value="Chromosome"/>
</dbReference>
<protein>
    <submittedName>
        <fullName evidence="1">Uncharacterized protein</fullName>
    </submittedName>
</protein>
<gene>
    <name evidence="1" type="ordered locus">Phep_2518</name>
</gene>
<dbReference type="AlphaFoldDB" id="C6XZM6"/>
<accession>C6XZM6</accession>
<sequence>MLVGRSLEINGNIYSRLMVEARFIGNRTRLTGLHFLFYKWVIKIILVARHKMISITYGKIINN</sequence>
<evidence type="ECO:0000313" key="2">
    <source>
        <dbReference type="Proteomes" id="UP000000852"/>
    </source>
</evidence>
<evidence type="ECO:0000313" key="1">
    <source>
        <dbReference type="EMBL" id="ACU04722.1"/>
    </source>
</evidence>
<organism evidence="1 2">
    <name type="scientific">Pedobacter heparinus (strain ATCC 13125 / DSM 2366 / CIP 104194 / JCM 7457 / NBRC 12017 / NCIMB 9290 / NRRL B-14731 / HIM 762-3)</name>
    <dbReference type="NCBI Taxonomy" id="485917"/>
    <lineage>
        <taxon>Bacteria</taxon>
        <taxon>Pseudomonadati</taxon>
        <taxon>Bacteroidota</taxon>
        <taxon>Sphingobacteriia</taxon>
        <taxon>Sphingobacteriales</taxon>
        <taxon>Sphingobacteriaceae</taxon>
        <taxon>Pedobacter</taxon>
    </lineage>
</organism>